<keyword evidence="3" id="KW-1185">Reference proteome</keyword>
<keyword evidence="1" id="KW-1133">Transmembrane helix</keyword>
<accession>A0A2T2P6N4</accession>
<name>A0A2T2P6N4_CORCC</name>
<proteinExistence type="predicted"/>
<evidence type="ECO:0000313" key="2">
    <source>
        <dbReference type="EMBL" id="PSN73322.1"/>
    </source>
</evidence>
<feature type="transmembrane region" description="Helical" evidence="1">
    <location>
        <begin position="36"/>
        <end position="53"/>
    </location>
</feature>
<evidence type="ECO:0000256" key="1">
    <source>
        <dbReference type="SAM" id="Phobius"/>
    </source>
</evidence>
<feature type="transmembrane region" description="Helical" evidence="1">
    <location>
        <begin position="65"/>
        <end position="82"/>
    </location>
</feature>
<dbReference type="EMBL" id="KZ678129">
    <property type="protein sequence ID" value="PSN73322.1"/>
    <property type="molecule type" value="Genomic_DNA"/>
</dbReference>
<dbReference type="Proteomes" id="UP000240883">
    <property type="component" value="Unassembled WGS sequence"/>
</dbReference>
<gene>
    <name evidence="2" type="ORF">BS50DRAFT_629361</name>
</gene>
<evidence type="ECO:0000313" key="3">
    <source>
        <dbReference type="Proteomes" id="UP000240883"/>
    </source>
</evidence>
<dbReference type="AlphaFoldDB" id="A0A2T2P6N4"/>
<keyword evidence="1" id="KW-0812">Transmembrane</keyword>
<reference evidence="2 3" key="1">
    <citation type="journal article" date="2018" name="Front. Microbiol.">
        <title>Genome-Wide Analysis of Corynespora cassiicola Leaf Fall Disease Putative Effectors.</title>
        <authorList>
            <person name="Lopez D."/>
            <person name="Ribeiro S."/>
            <person name="Label P."/>
            <person name="Fumanal B."/>
            <person name="Venisse J.S."/>
            <person name="Kohler A."/>
            <person name="de Oliveira R.R."/>
            <person name="Labutti K."/>
            <person name="Lipzen A."/>
            <person name="Lail K."/>
            <person name="Bauer D."/>
            <person name="Ohm R.A."/>
            <person name="Barry K.W."/>
            <person name="Spatafora J."/>
            <person name="Grigoriev I.V."/>
            <person name="Martin F.M."/>
            <person name="Pujade-Renaud V."/>
        </authorList>
    </citation>
    <scope>NUCLEOTIDE SEQUENCE [LARGE SCALE GENOMIC DNA]</scope>
    <source>
        <strain evidence="2 3">Philippines</strain>
    </source>
</reference>
<organism evidence="2 3">
    <name type="scientific">Corynespora cassiicola Philippines</name>
    <dbReference type="NCBI Taxonomy" id="1448308"/>
    <lineage>
        <taxon>Eukaryota</taxon>
        <taxon>Fungi</taxon>
        <taxon>Dikarya</taxon>
        <taxon>Ascomycota</taxon>
        <taxon>Pezizomycotina</taxon>
        <taxon>Dothideomycetes</taxon>
        <taxon>Pleosporomycetidae</taxon>
        <taxon>Pleosporales</taxon>
        <taxon>Corynesporascaceae</taxon>
        <taxon>Corynespora</taxon>
    </lineage>
</organism>
<keyword evidence="1" id="KW-0472">Membrane</keyword>
<sequence length="172" mass="19749">MEIANGNQETDESKMKTSTNMSKQTCMCHIFNGPELALFLFFYRVTILLWPNLHHNSHIHRISKMTLVFTFLFLLGLTWGYVPPQPKLCGKFRHADGILDELRAYTCNNARLFPSSSKMDKYTITKSCECCFYTAPPCENGPSFALTDKGPFMKEKQFDGNIEVSYYTCRAL</sequence>
<protein>
    <submittedName>
        <fullName evidence="2">Uncharacterized protein</fullName>
    </submittedName>
</protein>